<accession>A0A6J8EFM5</accession>
<dbReference type="GO" id="GO:0098609">
    <property type="term" value="P:cell-cell adhesion"/>
    <property type="evidence" value="ECO:0007669"/>
    <property type="project" value="TreeGrafter"/>
</dbReference>
<dbReference type="GO" id="GO:0050839">
    <property type="term" value="F:cell adhesion molecule binding"/>
    <property type="evidence" value="ECO:0007669"/>
    <property type="project" value="TreeGrafter"/>
</dbReference>
<organism evidence="8 9">
    <name type="scientific">Mytilus coruscus</name>
    <name type="common">Sea mussel</name>
    <dbReference type="NCBI Taxonomy" id="42192"/>
    <lineage>
        <taxon>Eukaryota</taxon>
        <taxon>Metazoa</taxon>
        <taxon>Spiralia</taxon>
        <taxon>Lophotrochozoa</taxon>
        <taxon>Mollusca</taxon>
        <taxon>Bivalvia</taxon>
        <taxon>Autobranchia</taxon>
        <taxon>Pteriomorphia</taxon>
        <taxon>Mytilida</taxon>
        <taxon>Mytiloidea</taxon>
        <taxon>Mytilidae</taxon>
        <taxon>Mytilinae</taxon>
        <taxon>Mytilus</taxon>
    </lineage>
</organism>
<dbReference type="Gene3D" id="2.60.40.10">
    <property type="entry name" value="Immunoglobulins"/>
    <property type="match status" value="2"/>
</dbReference>
<dbReference type="EMBL" id="CACVKT020009033">
    <property type="protein sequence ID" value="CAC5419489.1"/>
    <property type="molecule type" value="Genomic_DNA"/>
</dbReference>
<keyword evidence="3" id="KW-1015">Disulfide bond</keyword>
<dbReference type="AlphaFoldDB" id="A0A6J8EFM5"/>
<feature type="domain" description="Ig-like" evidence="7">
    <location>
        <begin position="96"/>
        <end position="202"/>
    </location>
</feature>
<comment type="subcellular location">
    <subcellularLocation>
        <location evidence="1">Membrane</location>
        <topology evidence="1">Single-pass type I membrane protein</topology>
    </subcellularLocation>
</comment>
<evidence type="ECO:0000256" key="5">
    <source>
        <dbReference type="ARBA" id="ARBA00023319"/>
    </source>
</evidence>
<evidence type="ECO:0000256" key="4">
    <source>
        <dbReference type="ARBA" id="ARBA00023180"/>
    </source>
</evidence>
<keyword evidence="4" id="KW-0325">Glycoprotein</keyword>
<reference evidence="8 9" key="1">
    <citation type="submission" date="2020-06" db="EMBL/GenBank/DDBJ databases">
        <authorList>
            <person name="Li R."/>
            <person name="Bekaert M."/>
        </authorList>
    </citation>
    <scope>NUCLEOTIDE SEQUENCE [LARGE SCALE GENOMIC DNA]</scope>
    <source>
        <strain evidence="9">wild</strain>
    </source>
</reference>
<sequence length="432" mass="49050">MLFVVANLLTTSSDNYFLFERHVTISRDYIRECRFRIPCRLYYYNTNYTCTCNDTTITLTIPGTFDIDTLHGSQWECYGSFRGRSLNTVMLYVNVPIKQVNLIAIPNNINPTDILSGSNQHFTCTTDAGRPSARIQWYMSGVNITDDAIVQADTCNSRCNDIVISSSALMYIGNITDNGKTIYCTAANIDVEGVRSQDRKINILFKPVILEIPDYNITEGSNLKITPSIDANPDPISVWWTRQNNPEFIYYGTNLTITSIQRVSSDSYICHAMNSITAPGHPTKNRTSEEMFNVNVQFLHRQYSINNTAVGVGTGIAVIIVIIGVTTLNLFLYRKHRMSKTKEQSNSEVYETELHEPRETPQTDKHFYNELGDLKTDADQLQKSPETSANCYEDVGEENRNTAGYIYEIMNIADNEKQIHQRDPALYVNMDL</sequence>
<dbReference type="SUPFAM" id="SSF48726">
    <property type="entry name" value="Immunoglobulin"/>
    <property type="match status" value="2"/>
</dbReference>
<dbReference type="PROSITE" id="PS50835">
    <property type="entry name" value="IG_LIKE"/>
    <property type="match status" value="2"/>
</dbReference>
<dbReference type="GO" id="GO:0005886">
    <property type="term" value="C:plasma membrane"/>
    <property type="evidence" value="ECO:0007669"/>
    <property type="project" value="TreeGrafter"/>
</dbReference>
<dbReference type="Proteomes" id="UP000507470">
    <property type="component" value="Unassembled WGS sequence"/>
</dbReference>
<feature type="domain" description="Ig-like" evidence="7">
    <location>
        <begin position="207"/>
        <end position="288"/>
    </location>
</feature>
<dbReference type="InterPro" id="IPR036179">
    <property type="entry name" value="Ig-like_dom_sf"/>
</dbReference>
<dbReference type="InterPro" id="IPR013162">
    <property type="entry name" value="CD80_C2-set"/>
</dbReference>
<dbReference type="GO" id="GO:0005911">
    <property type="term" value="C:cell-cell junction"/>
    <property type="evidence" value="ECO:0007669"/>
    <property type="project" value="TreeGrafter"/>
</dbReference>
<name>A0A6J8EFM5_MYTCO</name>
<proteinExistence type="predicted"/>
<dbReference type="Pfam" id="PF13927">
    <property type="entry name" value="Ig_3"/>
    <property type="match status" value="1"/>
</dbReference>
<dbReference type="InterPro" id="IPR013783">
    <property type="entry name" value="Ig-like_fold"/>
</dbReference>
<gene>
    <name evidence="8" type="ORF">MCOR_51819</name>
</gene>
<dbReference type="OrthoDB" id="6130865at2759"/>
<keyword evidence="6" id="KW-1133">Transmembrane helix</keyword>
<protein>
    <recommendedName>
        <fullName evidence="7">Ig-like domain-containing protein</fullName>
    </recommendedName>
</protein>
<keyword evidence="2 6" id="KW-0472">Membrane</keyword>
<keyword evidence="5" id="KW-0393">Immunoglobulin domain</keyword>
<evidence type="ECO:0000256" key="6">
    <source>
        <dbReference type="SAM" id="Phobius"/>
    </source>
</evidence>
<evidence type="ECO:0000256" key="2">
    <source>
        <dbReference type="ARBA" id="ARBA00023136"/>
    </source>
</evidence>
<evidence type="ECO:0000313" key="8">
    <source>
        <dbReference type="EMBL" id="CAC5419489.1"/>
    </source>
</evidence>
<evidence type="ECO:0000259" key="7">
    <source>
        <dbReference type="PROSITE" id="PS50835"/>
    </source>
</evidence>
<evidence type="ECO:0000256" key="1">
    <source>
        <dbReference type="ARBA" id="ARBA00004479"/>
    </source>
</evidence>
<dbReference type="PANTHER" id="PTHR11640">
    <property type="entry name" value="NEPHRIN"/>
    <property type="match status" value="1"/>
</dbReference>
<dbReference type="InterPro" id="IPR051275">
    <property type="entry name" value="Cell_adhesion_signaling"/>
</dbReference>
<dbReference type="PANTHER" id="PTHR11640:SF31">
    <property type="entry name" value="IRREGULAR CHIASM C-ROUGHEST PROTEIN-RELATED"/>
    <property type="match status" value="1"/>
</dbReference>
<dbReference type="InterPro" id="IPR007110">
    <property type="entry name" value="Ig-like_dom"/>
</dbReference>
<evidence type="ECO:0000256" key="3">
    <source>
        <dbReference type="ARBA" id="ARBA00023157"/>
    </source>
</evidence>
<keyword evidence="6" id="KW-0812">Transmembrane</keyword>
<keyword evidence="9" id="KW-1185">Reference proteome</keyword>
<dbReference type="Pfam" id="PF08205">
    <property type="entry name" value="C2-set_2"/>
    <property type="match status" value="1"/>
</dbReference>
<feature type="transmembrane region" description="Helical" evidence="6">
    <location>
        <begin position="309"/>
        <end position="332"/>
    </location>
</feature>
<evidence type="ECO:0000313" key="9">
    <source>
        <dbReference type="Proteomes" id="UP000507470"/>
    </source>
</evidence>